<keyword evidence="5" id="KW-0732">Signal</keyword>
<evidence type="ECO:0000313" key="7">
    <source>
        <dbReference type="Proteomes" id="UP000219799"/>
    </source>
</evidence>
<dbReference type="PANTHER" id="PTHR21139">
    <property type="entry name" value="TRIOSEPHOSPHATE ISOMERASE"/>
    <property type="match status" value="1"/>
</dbReference>
<feature type="signal peptide" evidence="5">
    <location>
        <begin position="1"/>
        <end position="23"/>
    </location>
</feature>
<dbReference type="UniPathway" id="UPA00138"/>
<evidence type="ECO:0000256" key="5">
    <source>
        <dbReference type="SAM" id="SignalP"/>
    </source>
</evidence>
<dbReference type="Pfam" id="PF00121">
    <property type="entry name" value="TIM"/>
    <property type="match status" value="1"/>
</dbReference>
<sequence length="357" mass="41292">MAKILALLCVYLLNLKFIKFNYSSRKNLPVTLDIRKKFFFFISSRLLLKKRKYTTQNAYNKLNNINLKNNFHKQLSKIYVSYINNNINSEREKKKNKKKIIIGNWKCYLLKEQAYRLIDILTKIKYSNRIDLILSLNLLFIPYLLEKIKENNSKIYTCSQDVSLVNGLGAYTGETTATLIHEFGSRYTIIGHSERKRGFGNNGETLEQTVLKVYNAINSKLKVILCVGEDYINEKFGFHSVQIKKLLSFIKKKISKDEMKNIIIALEPSCAVGTGNPVSSDVINNCYWDIKKNIAEEVNAQISEEMQIVYGGSITKYNMKNFLDNTFVDGFLIGRSSLDESFIDIIKYVDESYLRNT</sequence>
<name>A0A1C3KYF2_PLAMA</name>
<evidence type="ECO:0000256" key="2">
    <source>
        <dbReference type="ARBA" id="ARBA00011738"/>
    </source>
</evidence>
<dbReference type="GO" id="GO:0004807">
    <property type="term" value="F:triose-phosphate isomerase activity"/>
    <property type="evidence" value="ECO:0007669"/>
    <property type="project" value="UniProtKB-EC"/>
</dbReference>
<comment type="similarity">
    <text evidence="1 4">Belongs to the triosephosphate isomerase family.</text>
</comment>
<protein>
    <recommendedName>
        <fullName evidence="4">Triosephosphate isomerase</fullName>
        <ecNumber evidence="4">5.3.1.1</ecNumber>
    </recommendedName>
</protein>
<dbReference type="Gene3D" id="3.20.20.70">
    <property type="entry name" value="Aldolase class I"/>
    <property type="match status" value="1"/>
</dbReference>
<dbReference type="GO" id="GO:0046166">
    <property type="term" value="P:glyceraldehyde-3-phosphate biosynthetic process"/>
    <property type="evidence" value="ECO:0007669"/>
    <property type="project" value="TreeGrafter"/>
</dbReference>
<comment type="pathway">
    <text evidence="4">Carbohydrate degradation; glycolysis; D-glyceraldehyde 3-phosphate from glycerone phosphate: step 1/1.</text>
</comment>
<dbReference type="InterPro" id="IPR000652">
    <property type="entry name" value="Triosephosphate_isomerase"/>
</dbReference>
<proteinExistence type="inferred from homology"/>
<comment type="subunit">
    <text evidence="2">Homodimer.</text>
</comment>
<dbReference type="GO" id="GO:0006096">
    <property type="term" value="P:glycolytic process"/>
    <property type="evidence" value="ECO:0007669"/>
    <property type="project" value="UniProtKB-UniPathway"/>
</dbReference>
<evidence type="ECO:0000313" key="6">
    <source>
        <dbReference type="EMBL" id="SBT79285.1"/>
    </source>
</evidence>
<comment type="pathway">
    <text evidence="4">Carbohydrate biosynthesis; gluconeogenesis.</text>
</comment>
<dbReference type="GO" id="GO:0005829">
    <property type="term" value="C:cytosol"/>
    <property type="evidence" value="ECO:0007669"/>
    <property type="project" value="TreeGrafter"/>
</dbReference>
<keyword evidence="4" id="KW-0312">Gluconeogenesis</keyword>
<dbReference type="EC" id="5.3.1.1" evidence="4"/>
<evidence type="ECO:0000256" key="3">
    <source>
        <dbReference type="ARBA" id="ARBA00023235"/>
    </source>
</evidence>
<reference evidence="6 7" key="1">
    <citation type="submission" date="2016-06" db="EMBL/GenBank/DDBJ databases">
        <authorList>
            <consortium name="Pathogen Informatics"/>
        </authorList>
    </citation>
    <scope>NUCLEOTIDE SEQUENCE [LARGE SCALE GENOMIC DNA]</scope>
    <source>
        <strain evidence="6">PmlGA01</strain>
    </source>
</reference>
<keyword evidence="4" id="KW-0324">Glycolysis</keyword>
<dbReference type="InterPro" id="IPR035990">
    <property type="entry name" value="TIM_sf"/>
</dbReference>
<accession>A0A1C3KYF2</accession>
<keyword evidence="3 4" id="KW-0413">Isomerase</keyword>
<dbReference type="PROSITE" id="PS51440">
    <property type="entry name" value="TIM_2"/>
    <property type="match status" value="1"/>
</dbReference>
<dbReference type="AlphaFoldDB" id="A0A1C3KYF2"/>
<feature type="chain" id="PRO_5008678199" description="Triosephosphate isomerase" evidence="5">
    <location>
        <begin position="24"/>
        <end position="357"/>
    </location>
</feature>
<dbReference type="Proteomes" id="UP000219799">
    <property type="component" value="Chromosome 8"/>
</dbReference>
<dbReference type="EMBL" id="LT594496">
    <property type="protein sequence ID" value="SBT79285.1"/>
    <property type="molecule type" value="Genomic_DNA"/>
</dbReference>
<dbReference type="GO" id="GO:0006094">
    <property type="term" value="P:gluconeogenesis"/>
    <property type="evidence" value="ECO:0007669"/>
    <property type="project" value="UniProtKB-UniPathway"/>
</dbReference>
<dbReference type="UniPathway" id="UPA00109">
    <property type="reaction ID" value="UER00189"/>
</dbReference>
<dbReference type="PANTHER" id="PTHR21139:SF2">
    <property type="entry name" value="TRIOSEPHOSPHATE ISOMERASE"/>
    <property type="match status" value="1"/>
</dbReference>
<dbReference type="SUPFAM" id="SSF51351">
    <property type="entry name" value="Triosephosphate isomerase (TIM)"/>
    <property type="match status" value="1"/>
</dbReference>
<evidence type="ECO:0000256" key="1">
    <source>
        <dbReference type="ARBA" id="ARBA00007422"/>
    </source>
</evidence>
<dbReference type="GO" id="GO:0019563">
    <property type="term" value="P:glycerol catabolic process"/>
    <property type="evidence" value="ECO:0007669"/>
    <property type="project" value="TreeGrafter"/>
</dbReference>
<organism evidence="6 7">
    <name type="scientific">Plasmodium malariae</name>
    <dbReference type="NCBI Taxonomy" id="5858"/>
    <lineage>
        <taxon>Eukaryota</taxon>
        <taxon>Sar</taxon>
        <taxon>Alveolata</taxon>
        <taxon>Apicomplexa</taxon>
        <taxon>Aconoidasida</taxon>
        <taxon>Haemosporida</taxon>
        <taxon>Plasmodiidae</taxon>
        <taxon>Plasmodium</taxon>
        <taxon>Plasmodium (Plasmodium)</taxon>
    </lineage>
</organism>
<gene>
    <name evidence="6" type="primary">PmlGA01_080024700</name>
    <name evidence="6" type="ORF">PMLGA01_080024700</name>
</gene>
<dbReference type="CDD" id="cd00311">
    <property type="entry name" value="TIM"/>
    <property type="match status" value="1"/>
</dbReference>
<evidence type="ECO:0000256" key="4">
    <source>
        <dbReference type="RuleBase" id="RU363013"/>
    </source>
</evidence>
<comment type="catalytic activity">
    <reaction evidence="4">
        <text>D-glyceraldehyde 3-phosphate = dihydroxyacetone phosphate</text>
        <dbReference type="Rhea" id="RHEA:18585"/>
        <dbReference type="ChEBI" id="CHEBI:57642"/>
        <dbReference type="ChEBI" id="CHEBI:59776"/>
        <dbReference type="EC" id="5.3.1.1"/>
    </reaction>
</comment>
<dbReference type="VEuPathDB" id="PlasmoDB:PmUG01_08037300"/>
<dbReference type="InterPro" id="IPR013785">
    <property type="entry name" value="Aldolase_TIM"/>
</dbReference>